<organism evidence="2">
    <name type="scientific">uncultured Caudovirales phage</name>
    <dbReference type="NCBI Taxonomy" id="2100421"/>
    <lineage>
        <taxon>Viruses</taxon>
        <taxon>Duplodnaviria</taxon>
        <taxon>Heunggongvirae</taxon>
        <taxon>Uroviricota</taxon>
        <taxon>Caudoviricetes</taxon>
        <taxon>Peduoviridae</taxon>
        <taxon>Maltschvirus</taxon>
        <taxon>Maltschvirus maltsch</taxon>
    </lineage>
</organism>
<feature type="compositionally biased region" description="Gly residues" evidence="1">
    <location>
        <begin position="19"/>
        <end position="30"/>
    </location>
</feature>
<name>A0A6J5RJT7_9CAUD</name>
<feature type="region of interest" description="Disordered" evidence="1">
    <location>
        <begin position="1"/>
        <end position="46"/>
    </location>
</feature>
<proteinExistence type="predicted"/>
<feature type="region of interest" description="Disordered" evidence="1">
    <location>
        <begin position="101"/>
        <end position="128"/>
    </location>
</feature>
<sequence>MDFNKRAELWSRSTREAGKGGQFAKGGGHVPGSTTGSLAKNPGSSMGSALIHGTVANEQAAQADHIARRTVGNLKKSLPAGITASSEGGKVTLHAGKADIGHVASETNSDGKPGYKGTTASGQSAGVHPTPEVAAHKVVSVHLAKAHADAADHAVMQARADIKATGKTGPKYEAAVAAEHAAGKAFDTHHAKLKAMQKASEPIKIGTAKFPSSKSDIMQNPNAPGSAARIAGL</sequence>
<dbReference type="EMBL" id="LR797368">
    <property type="protein sequence ID" value="CAB4210232.1"/>
    <property type="molecule type" value="Genomic_DNA"/>
</dbReference>
<evidence type="ECO:0000313" key="4">
    <source>
        <dbReference type="EMBL" id="CAB5227566.1"/>
    </source>
</evidence>
<gene>
    <name evidence="2" type="ORF">UFOVP1306_4</name>
    <name evidence="3" type="ORF">UFOVP1422_6</name>
    <name evidence="4" type="ORF">UFOVP1519_60</name>
</gene>
<evidence type="ECO:0000256" key="1">
    <source>
        <dbReference type="SAM" id="MobiDB-lite"/>
    </source>
</evidence>
<reference evidence="2" key="1">
    <citation type="submission" date="2020-05" db="EMBL/GenBank/DDBJ databases">
        <authorList>
            <person name="Chiriac C."/>
            <person name="Salcher M."/>
            <person name="Ghai R."/>
            <person name="Kavagutti S V."/>
        </authorList>
    </citation>
    <scope>NUCLEOTIDE SEQUENCE</scope>
</reference>
<dbReference type="EMBL" id="LR798370">
    <property type="protein sequence ID" value="CAB5227566.1"/>
    <property type="molecule type" value="Genomic_DNA"/>
</dbReference>
<protein>
    <submittedName>
        <fullName evidence="2">Uncharacterized protein</fullName>
    </submittedName>
</protein>
<feature type="compositionally biased region" description="Polar residues" evidence="1">
    <location>
        <begin position="212"/>
        <end position="223"/>
    </location>
</feature>
<evidence type="ECO:0000313" key="2">
    <source>
        <dbReference type="EMBL" id="CAB4197279.1"/>
    </source>
</evidence>
<feature type="region of interest" description="Disordered" evidence="1">
    <location>
        <begin position="212"/>
        <end position="233"/>
    </location>
</feature>
<dbReference type="EMBL" id="LR797265">
    <property type="protein sequence ID" value="CAB4197279.1"/>
    <property type="molecule type" value="Genomic_DNA"/>
</dbReference>
<feature type="compositionally biased region" description="Basic and acidic residues" evidence="1">
    <location>
        <begin position="1"/>
        <end position="18"/>
    </location>
</feature>
<evidence type="ECO:0000313" key="3">
    <source>
        <dbReference type="EMBL" id="CAB4210232.1"/>
    </source>
</evidence>
<accession>A0A6J5RJT7</accession>
<feature type="compositionally biased region" description="Polar residues" evidence="1">
    <location>
        <begin position="32"/>
        <end position="46"/>
    </location>
</feature>